<feature type="compositionally biased region" description="Polar residues" evidence="1">
    <location>
        <begin position="15"/>
        <end position="25"/>
    </location>
</feature>
<accession>A0AA38CE81</accession>
<dbReference type="Proteomes" id="UP000824469">
    <property type="component" value="Unassembled WGS sequence"/>
</dbReference>
<gene>
    <name evidence="2" type="ORF">KI387_029328</name>
</gene>
<comment type="caution">
    <text evidence="2">The sequence shown here is derived from an EMBL/GenBank/DDBJ whole genome shotgun (WGS) entry which is preliminary data.</text>
</comment>
<organism evidence="2 3">
    <name type="scientific">Taxus chinensis</name>
    <name type="common">Chinese yew</name>
    <name type="synonym">Taxus wallichiana var. chinensis</name>
    <dbReference type="NCBI Taxonomy" id="29808"/>
    <lineage>
        <taxon>Eukaryota</taxon>
        <taxon>Viridiplantae</taxon>
        <taxon>Streptophyta</taxon>
        <taxon>Embryophyta</taxon>
        <taxon>Tracheophyta</taxon>
        <taxon>Spermatophyta</taxon>
        <taxon>Pinopsida</taxon>
        <taxon>Pinidae</taxon>
        <taxon>Conifers II</taxon>
        <taxon>Cupressales</taxon>
        <taxon>Taxaceae</taxon>
        <taxon>Taxus</taxon>
    </lineage>
</organism>
<evidence type="ECO:0000313" key="3">
    <source>
        <dbReference type="Proteomes" id="UP000824469"/>
    </source>
</evidence>
<evidence type="ECO:0000256" key="1">
    <source>
        <dbReference type="SAM" id="MobiDB-lite"/>
    </source>
</evidence>
<keyword evidence="3" id="KW-1185">Reference proteome</keyword>
<feature type="non-terminal residue" evidence="2">
    <location>
        <position position="85"/>
    </location>
</feature>
<reference evidence="2 3" key="1">
    <citation type="journal article" date="2021" name="Nat. Plants">
        <title>The Taxus genome provides insights into paclitaxel biosynthesis.</title>
        <authorList>
            <person name="Xiong X."/>
            <person name="Gou J."/>
            <person name="Liao Q."/>
            <person name="Li Y."/>
            <person name="Zhou Q."/>
            <person name="Bi G."/>
            <person name="Li C."/>
            <person name="Du R."/>
            <person name="Wang X."/>
            <person name="Sun T."/>
            <person name="Guo L."/>
            <person name="Liang H."/>
            <person name="Lu P."/>
            <person name="Wu Y."/>
            <person name="Zhang Z."/>
            <person name="Ro D.K."/>
            <person name="Shang Y."/>
            <person name="Huang S."/>
            <person name="Yan J."/>
        </authorList>
    </citation>
    <scope>NUCLEOTIDE SEQUENCE [LARGE SCALE GENOMIC DNA]</scope>
    <source>
        <strain evidence="2">Ta-2019</strain>
    </source>
</reference>
<sequence length="85" mass="9718">HYIQDLIESGDVEMDSSTPNKSPNMKTFPKHNQDKNANYVSNEENHFDALIGCVDTPVEHVNTITHVISPRLSMSRHVLKKTDYH</sequence>
<name>A0AA38CE81_TAXCH</name>
<feature type="region of interest" description="Disordered" evidence="1">
    <location>
        <begin position="1"/>
        <end position="30"/>
    </location>
</feature>
<evidence type="ECO:0000313" key="2">
    <source>
        <dbReference type="EMBL" id="KAH9297646.1"/>
    </source>
</evidence>
<protein>
    <submittedName>
        <fullName evidence="2">Uncharacterized protein</fullName>
    </submittedName>
</protein>
<proteinExistence type="predicted"/>
<dbReference type="AlphaFoldDB" id="A0AA38CE81"/>
<dbReference type="EMBL" id="JAHRHJ020000010">
    <property type="protein sequence ID" value="KAH9297646.1"/>
    <property type="molecule type" value="Genomic_DNA"/>
</dbReference>
<feature type="non-terminal residue" evidence="2">
    <location>
        <position position="1"/>
    </location>
</feature>